<organism evidence="1 2">
    <name type="scientific">Octopus vulgaris</name>
    <name type="common">Common octopus</name>
    <dbReference type="NCBI Taxonomy" id="6645"/>
    <lineage>
        <taxon>Eukaryota</taxon>
        <taxon>Metazoa</taxon>
        <taxon>Spiralia</taxon>
        <taxon>Lophotrochozoa</taxon>
        <taxon>Mollusca</taxon>
        <taxon>Cephalopoda</taxon>
        <taxon>Coleoidea</taxon>
        <taxon>Octopodiformes</taxon>
        <taxon>Octopoda</taxon>
        <taxon>Incirrata</taxon>
        <taxon>Octopodidae</taxon>
        <taxon>Octopus</taxon>
    </lineage>
</organism>
<dbReference type="InterPro" id="IPR036397">
    <property type="entry name" value="RNaseH_sf"/>
</dbReference>
<dbReference type="Gene3D" id="3.30.420.10">
    <property type="entry name" value="Ribonuclease H-like superfamily/Ribonuclease H"/>
    <property type="match status" value="1"/>
</dbReference>
<dbReference type="AlphaFoldDB" id="A0AA36B4Y8"/>
<keyword evidence="2" id="KW-1185">Reference proteome</keyword>
<name>A0AA36B4Y8_OCTVU</name>
<evidence type="ECO:0000313" key="2">
    <source>
        <dbReference type="Proteomes" id="UP001162480"/>
    </source>
</evidence>
<proteinExistence type="predicted"/>
<accession>A0AA36B4Y8</accession>
<reference evidence="1" key="1">
    <citation type="submission" date="2023-08" db="EMBL/GenBank/DDBJ databases">
        <authorList>
            <person name="Alioto T."/>
            <person name="Alioto T."/>
            <person name="Gomez Garrido J."/>
        </authorList>
    </citation>
    <scope>NUCLEOTIDE SEQUENCE</scope>
</reference>
<sequence length="158" mass="18209">MAQTIALPKMALRGVKLYHFKHSTSLYDAAEVNCEAFGPCTVSKSISALNVTIIQWKIKIRVGRPEVIDDDALLQVIETGPMQTAREIAVQFGISHVSFINHLHSFVGDTMFENEEDVKSFLYEFIHSNPRDFWMRTFKTLPERWQNVIDNESDYRLD</sequence>
<dbReference type="EMBL" id="OX597822">
    <property type="protein sequence ID" value="CAI9727453.1"/>
    <property type="molecule type" value="Genomic_DNA"/>
</dbReference>
<gene>
    <name evidence="1" type="ORF">OCTVUL_1B006425</name>
</gene>
<dbReference type="GO" id="GO:0003676">
    <property type="term" value="F:nucleic acid binding"/>
    <property type="evidence" value="ECO:0007669"/>
    <property type="project" value="InterPro"/>
</dbReference>
<dbReference type="Proteomes" id="UP001162480">
    <property type="component" value="Chromosome 9"/>
</dbReference>
<protein>
    <submittedName>
        <fullName evidence="1">Uncharacterized protein</fullName>
    </submittedName>
</protein>
<evidence type="ECO:0000313" key="1">
    <source>
        <dbReference type="EMBL" id="CAI9727453.1"/>
    </source>
</evidence>